<evidence type="ECO:0000313" key="9">
    <source>
        <dbReference type="Proteomes" id="UP001501427"/>
    </source>
</evidence>
<keyword evidence="2" id="KW-0288">FMN</keyword>
<reference evidence="6" key="3">
    <citation type="submission" date="2023-12" db="EMBL/GenBank/DDBJ databases">
        <authorList>
            <person name="Sun Q."/>
            <person name="Inoue M."/>
        </authorList>
    </citation>
    <scope>NUCLEOTIDE SEQUENCE</scope>
    <source>
        <strain evidence="6">JCM 10667</strain>
    </source>
</reference>
<reference evidence="7 8" key="2">
    <citation type="submission" date="2020-08" db="EMBL/GenBank/DDBJ databases">
        <title>Sequencing the genomes of 1000 actinobacteria strains.</title>
        <authorList>
            <person name="Klenk H.-P."/>
        </authorList>
    </citation>
    <scope>NUCLEOTIDE SEQUENCE [LARGE SCALE GENOMIC DNA]</scope>
    <source>
        <strain evidence="7 8">DSM 44772</strain>
    </source>
</reference>
<evidence type="ECO:0000256" key="4">
    <source>
        <dbReference type="ARBA" id="ARBA00023033"/>
    </source>
</evidence>
<sequence>MGFQLGLFSPNTESGLAITNAPERWHATWDDNLRLARLADEKGIDFLLPVARWTDWGPGTDFHRSALDPLVWASGLLAATSRIRVFSTVHTAFHHPVVAAKQLATADHLSKGRIGLNIVAGWHAPEYEMFGLTLPDDHDTRYALAQEWWDVVKRIWSVDEPFDHEGEFFQLKNVVGRPKPYNGHGLPVINAGSSAQGRSFAARNADRAFTVVGGPDDGAEIVRAIRAEAASHGRAVGVFTLGHVVCRPTKAEAEDFLRYYADEHADWPAVDEVMRLQGLHAQSFTPEMLQVYRGRFAAGHGSCPLVGDPDTVADALAEFASAGFDGIALSFLNYADELGYFADEVMPRLRARGVLSTDPQETAPPTRP</sequence>
<dbReference type="PANTHER" id="PTHR42847">
    <property type="entry name" value="ALKANESULFONATE MONOOXYGENASE"/>
    <property type="match status" value="1"/>
</dbReference>
<dbReference type="Proteomes" id="UP001501427">
    <property type="component" value="Unassembled WGS sequence"/>
</dbReference>
<dbReference type="RefSeq" id="WP_184889902.1">
    <property type="nucleotide sequence ID" value="NZ_BAAAHD010000034.1"/>
</dbReference>
<evidence type="ECO:0000313" key="6">
    <source>
        <dbReference type="EMBL" id="GAA0574157.1"/>
    </source>
</evidence>
<dbReference type="EMBL" id="BAAAHD010000034">
    <property type="protein sequence ID" value="GAA0574157.1"/>
    <property type="molecule type" value="Genomic_DNA"/>
</dbReference>
<accession>A0A7W7N163</accession>
<protein>
    <submittedName>
        <fullName evidence="7">Alkanesulfonate monooxygenase SsuD/methylene tetrahydromethanopterin reductase-like flavin-dependent oxidoreductase (Luciferase family)</fullName>
    </submittedName>
    <submittedName>
        <fullName evidence="6">LLM class flavin-dependent oxidoreductase</fullName>
    </submittedName>
</protein>
<dbReference type="Gene3D" id="3.20.20.30">
    <property type="entry name" value="Luciferase-like domain"/>
    <property type="match status" value="1"/>
</dbReference>
<name>A0A7W7N163_9ACTN</name>
<keyword evidence="1" id="KW-0285">Flavoprotein</keyword>
<evidence type="ECO:0000256" key="3">
    <source>
        <dbReference type="ARBA" id="ARBA00023002"/>
    </source>
</evidence>
<dbReference type="Proteomes" id="UP000549343">
    <property type="component" value="Unassembled WGS sequence"/>
</dbReference>
<dbReference type="EMBL" id="JACHMV010000001">
    <property type="protein sequence ID" value="MBB4778716.1"/>
    <property type="molecule type" value="Genomic_DNA"/>
</dbReference>
<dbReference type="InterPro" id="IPR011251">
    <property type="entry name" value="Luciferase-like_dom"/>
</dbReference>
<dbReference type="AlphaFoldDB" id="A0A7W7N163"/>
<dbReference type="GO" id="GO:0004497">
    <property type="term" value="F:monooxygenase activity"/>
    <property type="evidence" value="ECO:0007669"/>
    <property type="project" value="UniProtKB-KW"/>
</dbReference>
<dbReference type="InterPro" id="IPR036661">
    <property type="entry name" value="Luciferase-like_sf"/>
</dbReference>
<evidence type="ECO:0000313" key="7">
    <source>
        <dbReference type="EMBL" id="MBB4778716.1"/>
    </source>
</evidence>
<dbReference type="CDD" id="cd01094">
    <property type="entry name" value="Alkanesulfonate_monoxygenase"/>
    <property type="match status" value="1"/>
</dbReference>
<feature type="domain" description="Luciferase-like" evidence="5">
    <location>
        <begin position="5"/>
        <end position="325"/>
    </location>
</feature>
<organism evidence="7 8">
    <name type="scientific">Actinomadura livida</name>
    <dbReference type="NCBI Taxonomy" id="79909"/>
    <lineage>
        <taxon>Bacteria</taxon>
        <taxon>Bacillati</taxon>
        <taxon>Actinomycetota</taxon>
        <taxon>Actinomycetes</taxon>
        <taxon>Streptosporangiales</taxon>
        <taxon>Thermomonosporaceae</taxon>
        <taxon>Actinomadura</taxon>
    </lineage>
</organism>
<keyword evidence="4 7" id="KW-0503">Monooxygenase</keyword>
<keyword evidence="9" id="KW-1185">Reference proteome</keyword>
<dbReference type="SUPFAM" id="SSF51679">
    <property type="entry name" value="Bacterial luciferase-like"/>
    <property type="match status" value="1"/>
</dbReference>
<dbReference type="InterPro" id="IPR050172">
    <property type="entry name" value="SsuD_RutA_monooxygenase"/>
</dbReference>
<gene>
    <name evidence="7" type="ORF">F4557_007134</name>
    <name evidence="6" type="ORF">GCM10009546_41070</name>
</gene>
<keyword evidence="3" id="KW-0560">Oxidoreductase</keyword>
<dbReference type="PANTHER" id="PTHR42847:SF4">
    <property type="entry name" value="ALKANESULFONATE MONOOXYGENASE-RELATED"/>
    <property type="match status" value="1"/>
</dbReference>
<reference evidence="6 9" key="1">
    <citation type="journal article" date="2019" name="Int. J. Syst. Evol. Microbiol.">
        <title>The Global Catalogue of Microorganisms (GCM) 10K type strain sequencing project: providing services to taxonomists for standard genome sequencing and annotation.</title>
        <authorList>
            <consortium name="The Broad Institute Genomics Platform"/>
            <consortium name="The Broad Institute Genome Sequencing Center for Infectious Disease"/>
            <person name="Wu L."/>
            <person name="Ma J."/>
        </authorList>
    </citation>
    <scope>NUCLEOTIDE SEQUENCE [LARGE SCALE GENOMIC DNA]</scope>
    <source>
        <strain evidence="6 9">JCM 10667</strain>
    </source>
</reference>
<evidence type="ECO:0000256" key="2">
    <source>
        <dbReference type="ARBA" id="ARBA00022643"/>
    </source>
</evidence>
<evidence type="ECO:0000256" key="1">
    <source>
        <dbReference type="ARBA" id="ARBA00022630"/>
    </source>
</evidence>
<comment type="caution">
    <text evidence="7">The sequence shown here is derived from an EMBL/GenBank/DDBJ whole genome shotgun (WGS) entry which is preliminary data.</text>
</comment>
<dbReference type="Pfam" id="PF00296">
    <property type="entry name" value="Bac_luciferase"/>
    <property type="match status" value="1"/>
</dbReference>
<evidence type="ECO:0000313" key="8">
    <source>
        <dbReference type="Proteomes" id="UP000549343"/>
    </source>
</evidence>
<evidence type="ECO:0000259" key="5">
    <source>
        <dbReference type="Pfam" id="PF00296"/>
    </source>
</evidence>
<proteinExistence type="predicted"/>
<dbReference type="GO" id="GO:0016705">
    <property type="term" value="F:oxidoreductase activity, acting on paired donors, with incorporation or reduction of molecular oxygen"/>
    <property type="evidence" value="ECO:0007669"/>
    <property type="project" value="InterPro"/>
</dbReference>